<keyword evidence="1" id="KW-0328">Glycosyltransferase</keyword>
<dbReference type="Pfam" id="PF00534">
    <property type="entry name" value="Glycos_transf_1"/>
    <property type="match status" value="1"/>
</dbReference>
<dbReference type="PANTHER" id="PTHR45947:SF3">
    <property type="entry name" value="SULFOQUINOVOSYL TRANSFERASE SQD2"/>
    <property type="match status" value="1"/>
</dbReference>
<dbReference type="InterPro" id="IPR001296">
    <property type="entry name" value="Glyco_trans_1"/>
</dbReference>
<dbReference type="Proteomes" id="UP000321424">
    <property type="component" value="Unassembled WGS sequence"/>
</dbReference>
<name>A0A511MII7_9NOCA</name>
<evidence type="ECO:0000313" key="5">
    <source>
        <dbReference type="EMBL" id="GEM40389.1"/>
    </source>
</evidence>
<dbReference type="InterPro" id="IPR050194">
    <property type="entry name" value="Glycosyltransferase_grp1"/>
</dbReference>
<comment type="caution">
    <text evidence="5">The sequence shown here is derived from an EMBL/GenBank/DDBJ whole genome shotgun (WGS) entry which is preliminary data.</text>
</comment>
<dbReference type="RefSeq" id="WP_147135638.1">
    <property type="nucleotide sequence ID" value="NZ_BJXA01000036.1"/>
</dbReference>
<keyword evidence="6" id="KW-1185">Reference proteome</keyword>
<accession>A0A511MII7</accession>
<dbReference type="GO" id="GO:1901137">
    <property type="term" value="P:carbohydrate derivative biosynthetic process"/>
    <property type="evidence" value="ECO:0007669"/>
    <property type="project" value="UniProtKB-ARBA"/>
</dbReference>
<organism evidence="5 6">
    <name type="scientific">Nocardia ninae NBRC 108245</name>
    <dbReference type="NCBI Taxonomy" id="1210091"/>
    <lineage>
        <taxon>Bacteria</taxon>
        <taxon>Bacillati</taxon>
        <taxon>Actinomycetota</taxon>
        <taxon>Actinomycetes</taxon>
        <taxon>Mycobacteriales</taxon>
        <taxon>Nocardiaceae</taxon>
        <taxon>Nocardia</taxon>
    </lineage>
</organism>
<dbReference type="GO" id="GO:0016758">
    <property type="term" value="F:hexosyltransferase activity"/>
    <property type="evidence" value="ECO:0007669"/>
    <property type="project" value="TreeGrafter"/>
</dbReference>
<dbReference type="EMBL" id="BJXA01000036">
    <property type="protein sequence ID" value="GEM40389.1"/>
    <property type="molecule type" value="Genomic_DNA"/>
</dbReference>
<evidence type="ECO:0000256" key="2">
    <source>
        <dbReference type="ARBA" id="ARBA00022679"/>
    </source>
</evidence>
<protein>
    <submittedName>
        <fullName evidence="5">Putative glycosyl transferase</fullName>
    </submittedName>
</protein>
<proteinExistence type="predicted"/>
<feature type="domain" description="Glycosyl transferase family 1" evidence="3">
    <location>
        <begin position="193"/>
        <end position="352"/>
    </location>
</feature>
<evidence type="ECO:0000259" key="3">
    <source>
        <dbReference type="Pfam" id="PF00534"/>
    </source>
</evidence>
<keyword evidence="2 5" id="KW-0808">Transferase</keyword>
<evidence type="ECO:0000256" key="1">
    <source>
        <dbReference type="ARBA" id="ARBA00022676"/>
    </source>
</evidence>
<evidence type="ECO:0000313" key="6">
    <source>
        <dbReference type="Proteomes" id="UP000321424"/>
    </source>
</evidence>
<dbReference type="GO" id="GO:1903509">
    <property type="term" value="P:liposaccharide metabolic process"/>
    <property type="evidence" value="ECO:0007669"/>
    <property type="project" value="UniProtKB-ARBA"/>
</dbReference>
<dbReference type="OrthoDB" id="9814612at2"/>
<reference evidence="5 6" key="1">
    <citation type="submission" date="2019-07" db="EMBL/GenBank/DDBJ databases">
        <title>Whole genome shotgun sequence of Nocardia ninae NBRC 108245.</title>
        <authorList>
            <person name="Hosoyama A."/>
            <person name="Uohara A."/>
            <person name="Ohji S."/>
            <person name="Ichikawa N."/>
        </authorList>
    </citation>
    <scope>NUCLEOTIDE SEQUENCE [LARGE SCALE GENOMIC DNA]</scope>
    <source>
        <strain evidence="5 6">NBRC 108245</strain>
    </source>
</reference>
<dbReference type="AlphaFoldDB" id="A0A511MII7"/>
<gene>
    <name evidence="5" type="ORF">NN4_49080</name>
</gene>
<evidence type="ECO:0000259" key="4">
    <source>
        <dbReference type="Pfam" id="PF13439"/>
    </source>
</evidence>
<dbReference type="Pfam" id="PF13439">
    <property type="entry name" value="Glyco_transf_4"/>
    <property type="match status" value="1"/>
</dbReference>
<feature type="domain" description="Glycosyltransferase subfamily 4-like N-terminal" evidence="4">
    <location>
        <begin position="83"/>
        <end position="185"/>
    </location>
</feature>
<sequence>MIRALFLSHTAAPSGAELATMRLLSALDPGAVEPVMMFTENGPMVRRFRARGIRTLVLPNHFDSRSMTIDAAGVRRLLVGGVGLVRLGCRLGSKARRLEVDVLVAGSTKAMLMGAVAARRARVPLIWSVHDRISAQYFGRPLAGVIRLLGWLVSAGYLVNSRSTASSLINWRRPVAVVYPGVEADPAPVARSPQRPPDEVIVAVVGRLTRWKGQDVFLRAIAQLKVRPRQVFLVGGSHFGEEPYRAELVRLAETLRLDVTFTGHVDDPRNYLRQADILVHCSVLAEPFGQVVVEGIQAGCAVIATRPGGPAEIIEPGVNGLLVDGGDPAQLTTALDTLIADPALRTALAAAGELTARAFDITESARAAANFLATRVRAHRG</sequence>
<dbReference type="InterPro" id="IPR028098">
    <property type="entry name" value="Glyco_trans_4-like_N"/>
</dbReference>
<dbReference type="PANTHER" id="PTHR45947">
    <property type="entry name" value="SULFOQUINOVOSYL TRANSFERASE SQD2"/>
    <property type="match status" value="1"/>
</dbReference>
<dbReference type="Gene3D" id="3.40.50.2000">
    <property type="entry name" value="Glycogen Phosphorylase B"/>
    <property type="match status" value="2"/>
</dbReference>
<dbReference type="SUPFAM" id="SSF53756">
    <property type="entry name" value="UDP-Glycosyltransferase/glycogen phosphorylase"/>
    <property type="match status" value="1"/>
</dbReference>
<dbReference type="CDD" id="cd03801">
    <property type="entry name" value="GT4_PimA-like"/>
    <property type="match status" value="1"/>
</dbReference>